<name>A0A0G0NBC7_9BACT</name>
<keyword evidence="1" id="KW-1133">Transmembrane helix</keyword>
<accession>A0A0G0NBC7</accession>
<reference evidence="2 3" key="1">
    <citation type="journal article" date="2015" name="Nature">
        <title>rRNA introns, odd ribosomes, and small enigmatic genomes across a large radiation of phyla.</title>
        <authorList>
            <person name="Brown C.T."/>
            <person name="Hug L.A."/>
            <person name="Thomas B.C."/>
            <person name="Sharon I."/>
            <person name="Castelle C.J."/>
            <person name="Singh A."/>
            <person name="Wilkins M.J."/>
            <person name="Williams K.H."/>
            <person name="Banfield J.F."/>
        </authorList>
    </citation>
    <scope>NUCLEOTIDE SEQUENCE [LARGE SCALE GENOMIC DNA]</scope>
</reference>
<sequence length="200" mass="21457">MLEEVAYSYIMNNYKNGFAPIFVILLIVVAVLAIGSGAYYIGSKKNSKGGESPEIIIPTTQINEQTNLVDVPINQQNTTTQQDASIGQETATPIIPSFSPVSVNSKIYTGPYHDSSGPVSVAYNTKVSISWTSSTSSGDKSQKCYAAYDNGGANKEKITLDGRYGVFSTKPLIKDTEVTIACIDQNGNIGSDIIVINITR</sequence>
<feature type="transmembrane region" description="Helical" evidence="1">
    <location>
        <begin position="20"/>
        <end position="41"/>
    </location>
</feature>
<comment type="caution">
    <text evidence="2">The sequence shown here is derived from an EMBL/GenBank/DDBJ whole genome shotgun (WGS) entry which is preliminary data.</text>
</comment>
<dbReference type="EMBL" id="LBWR01000001">
    <property type="protein sequence ID" value="KKR12783.1"/>
    <property type="molecule type" value="Genomic_DNA"/>
</dbReference>
<proteinExistence type="predicted"/>
<dbReference type="AlphaFoldDB" id="A0A0G0NBC7"/>
<protein>
    <submittedName>
        <fullName evidence="2">Uncharacterized protein</fullName>
    </submittedName>
</protein>
<evidence type="ECO:0000313" key="2">
    <source>
        <dbReference type="EMBL" id="KKR12783.1"/>
    </source>
</evidence>
<organism evidence="2 3">
    <name type="scientific">Candidatus Wolfebacteria bacterium GW2011_GWC2_39_22</name>
    <dbReference type="NCBI Taxonomy" id="1619013"/>
    <lineage>
        <taxon>Bacteria</taxon>
        <taxon>Candidatus Wolfeibacteriota</taxon>
    </lineage>
</organism>
<keyword evidence="1" id="KW-0472">Membrane</keyword>
<keyword evidence="1" id="KW-0812">Transmembrane</keyword>
<gene>
    <name evidence="2" type="ORF">UT41_C0001G0327</name>
</gene>
<dbReference type="STRING" id="1619013.UT41_C0001G0327"/>
<dbReference type="Proteomes" id="UP000034665">
    <property type="component" value="Unassembled WGS sequence"/>
</dbReference>
<evidence type="ECO:0000256" key="1">
    <source>
        <dbReference type="SAM" id="Phobius"/>
    </source>
</evidence>
<evidence type="ECO:0000313" key="3">
    <source>
        <dbReference type="Proteomes" id="UP000034665"/>
    </source>
</evidence>